<gene>
    <name evidence="7" type="ORF">LADA_0G14950G</name>
</gene>
<feature type="transmembrane region" description="Helical" evidence="5">
    <location>
        <begin position="464"/>
        <end position="483"/>
    </location>
</feature>
<dbReference type="EMBL" id="LT598457">
    <property type="protein sequence ID" value="SCU95322.1"/>
    <property type="molecule type" value="Genomic_DNA"/>
</dbReference>
<dbReference type="SUPFAM" id="SSF103473">
    <property type="entry name" value="MFS general substrate transporter"/>
    <property type="match status" value="1"/>
</dbReference>
<comment type="subcellular location">
    <subcellularLocation>
        <location evidence="1">Membrane</location>
        <topology evidence="1">Multi-pass membrane protein</topology>
    </subcellularLocation>
</comment>
<dbReference type="InterPro" id="IPR036259">
    <property type="entry name" value="MFS_trans_sf"/>
</dbReference>
<dbReference type="GO" id="GO:0015355">
    <property type="term" value="F:secondary active monocarboxylate transmembrane transporter activity"/>
    <property type="evidence" value="ECO:0007669"/>
    <property type="project" value="TreeGrafter"/>
</dbReference>
<dbReference type="OrthoDB" id="5296287at2759"/>
<dbReference type="Pfam" id="PF00083">
    <property type="entry name" value="Sugar_tr"/>
    <property type="match status" value="1"/>
</dbReference>
<dbReference type="PROSITE" id="PS50850">
    <property type="entry name" value="MFS"/>
    <property type="match status" value="1"/>
</dbReference>
<feature type="transmembrane region" description="Helical" evidence="5">
    <location>
        <begin position="170"/>
        <end position="192"/>
    </location>
</feature>
<feature type="transmembrane region" description="Helical" evidence="5">
    <location>
        <begin position="297"/>
        <end position="317"/>
    </location>
</feature>
<feature type="domain" description="Major facilitator superfamily (MFS) profile" evidence="6">
    <location>
        <begin position="81"/>
        <end position="487"/>
    </location>
</feature>
<feature type="transmembrane region" description="Helical" evidence="5">
    <location>
        <begin position="120"/>
        <end position="139"/>
    </location>
</feature>
<keyword evidence="2 5" id="KW-0812">Transmembrane</keyword>
<proteinExistence type="predicted"/>
<feature type="transmembrane region" description="Helical" evidence="5">
    <location>
        <begin position="81"/>
        <end position="100"/>
    </location>
</feature>
<dbReference type="PANTHER" id="PTHR23508:SF10">
    <property type="entry name" value="CARBOXYLIC ACID TRANSPORTER PROTEIN HOMOLOG"/>
    <property type="match status" value="1"/>
</dbReference>
<feature type="transmembrane region" description="Helical" evidence="5">
    <location>
        <begin position="204"/>
        <end position="223"/>
    </location>
</feature>
<name>A0A1G4JW63_9SACH</name>
<dbReference type="Proteomes" id="UP000190274">
    <property type="component" value="Chromosome G"/>
</dbReference>
<dbReference type="Gene3D" id="1.20.1250.20">
    <property type="entry name" value="MFS general substrate transporter like domains"/>
    <property type="match status" value="1"/>
</dbReference>
<dbReference type="InterPro" id="IPR020846">
    <property type="entry name" value="MFS_dom"/>
</dbReference>
<keyword evidence="3 5" id="KW-1133">Transmembrane helix</keyword>
<keyword evidence="4 5" id="KW-0472">Membrane</keyword>
<keyword evidence="8" id="KW-1185">Reference proteome</keyword>
<evidence type="ECO:0000256" key="3">
    <source>
        <dbReference type="ARBA" id="ARBA00022989"/>
    </source>
</evidence>
<feature type="transmembrane region" description="Helical" evidence="5">
    <location>
        <begin position="337"/>
        <end position="358"/>
    </location>
</feature>
<feature type="transmembrane region" description="Helical" evidence="5">
    <location>
        <begin position="146"/>
        <end position="164"/>
    </location>
</feature>
<reference evidence="8" key="1">
    <citation type="submission" date="2016-03" db="EMBL/GenBank/DDBJ databases">
        <authorList>
            <person name="Devillers H."/>
        </authorList>
    </citation>
    <scope>NUCLEOTIDE SEQUENCE [LARGE SCALE GENOMIC DNA]</scope>
</reference>
<evidence type="ECO:0000313" key="8">
    <source>
        <dbReference type="Proteomes" id="UP000190274"/>
    </source>
</evidence>
<evidence type="ECO:0000256" key="4">
    <source>
        <dbReference type="ARBA" id="ARBA00023136"/>
    </source>
</evidence>
<dbReference type="GO" id="GO:0035879">
    <property type="term" value="P:plasma membrane lactate transport"/>
    <property type="evidence" value="ECO:0007669"/>
    <property type="project" value="TreeGrafter"/>
</dbReference>
<protein>
    <submittedName>
        <fullName evidence="7">LADA_0G14950g1_1</fullName>
    </submittedName>
</protein>
<dbReference type="GO" id="GO:0005886">
    <property type="term" value="C:plasma membrane"/>
    <property type="evidence" value="ECO:0007669"/>
    <property type="project" value="TreeGrafter"/>
</dbReference>
<accession>A0A1G4JW63</accession>
<evidence type="ECO:0000256" key="2">
    <source>
        <dbReference type="ARBA" id="ARBA00022692"/>
    </source>
</evidence>
<dbReference type="PANTHER" id="PTHR23508">
    <property type="entry name" value="CARBOXYLIC ACID TRANSPORTER PROTEIN HOMOLOG"/>
    <property type="match status" value="1"/>
</dbReference>
<evidence type="ECO:0000256" key="5">
    <source>
        <dbReference type="SAM" id="Phobius"/>
    </source>
</evidence>
<dbReference type="CDD" id="cd17316">
    <property type="entry name" value="MFS_SV2_like"/>
    <property type="match status" value="1"/>
</dbReference>
<feature type="transmembrane region" description="Helical" evidence="5">
    <location>
        <begin position="238"/>
        <end position="256"/>
    </location>
</feature>
<sequence>MITNTATSSSDSFIEREVRNGCREEEIKDQHQLTTGLAKQYLKTRFTTLFPSKAVLRENWNKYPWNPFPALVHLNARQVQYFVVGFLAWTWDALDFFAVSLNLTEIAEDLHTPIKDVTHAITLVLLLRVVGAILFGYLGDRFGRKLPYCLSMFLIIVVQIGTGFVKNFPAFLGCRALFGVVMGSIFGVASATALENAPEESKSILSGIFQEGYALGYLLGVIFKRAIVDNSPYGWRSFFWFSAGPPALFIVWRLLLPESEAFLKRQVPTSESSGAKRAEPPSSRFWRNAKLALKRQWMTLIYMVILMAMFNFSSHGSQDLFPTMLSKQYGYSEDASTVTNAVANIGALVGGILVAHVSSFIGRRCAIVLCCVGGGAFLYPWGFLSNPRQLNPSVFFLQFFVQGAWGVVPIHLTELSPVEFRTFVIGVAYQLGNMISSASSTIEASIGERFPIEGKEGVYDYGKVMCIFMGSVFAALLITTVLGPENKGGEIVIDEERVYESNLVARNEFYDLERAASIETSQSAFKPVLEHVADIGAYNNSGDDSPKPGSNHNAK</sequence>
<feature type="transmembrane region" description="Helical" evidence="5">
    <location>
        <begin position="394"/>
        <end position="412"/>
    </location>
</feature>
<evidence type="ECO:0000256" key="1">
    <source>
        <dbReference type="ARBA" id="ARBA00004141"/>
    </source>
</evidence>
<feature type="transmembrane region" description="Helical" evidence="5">
    <location>
        <begin position="365"/>
        <end position="382"/>
    </location>
</feature>
<dbReference type="InterPro" id="IPR005828">
    <property type="entry name" value="MFS_sugar_transport-like"/>
</dbReference>
<evidence type="ECO:0000259" key="6">
    <source>
        <dbReference type="PROSITE" id="PS50850"/>
    </source>
</evidence>
<evidence type="ECO:0000313" key="7">
    <source>
        <dbReference type="EMBL" id="SCU95322.1"/>
    </source>
</evidence>
<dbReference type="AlphaFoldDB" id="A0A1G4JW63"/>
<organism evidence="7 8">
    <name type="scientific">Lachancea dasiensis</name>
    <dbReference type="NCBI Taxonomy" id="1072105"/>
    <lineage>
        <taxon>Eukaryota</taxon>
        <taxon>Fungi</taxon>
        <taxon>Dikarya</taxon>
        <taxon>Ascomycota</taxon>
        <taxon>Saccharomycotina</taxon>
        <taxon>Saccharomycetes</taxon>
        <taxon>Saccharomycetales</taxon>
        <taxon>Saccharomycetaceae</taxon>
        <taxon>Lachancea</taxon>
    </lineage>
</organism>